<sequence>MQIFVTCIFGVLAQINAGKSVREYIKDGVAAGKECLHEGCFLSGLLHPEKGDYYYPPSTVFDRAVQTEGVNPGCYRIPAVLQHPQTKTIHAFAEARFGEEDHFECADCSVLGIAHRRSFDGGLTWEDEARWVVDNTPTDPNDPTSNVGGNIVVVYDEAESKIILHFVRGVNGNGDCVPGNSNWEVVSFDDGKTWSEPRNINEFLSDFVGVLPGPGTGIQIKNGDFKGRLVMPGHYGTAYREYGADIVYWSDDGGKTWTVTTTPLPLMDEDTVVEIGNTGAIMLNMRNADVDQRLRAVALSYDGGVTFGEIYFDEALIDPICEASLARVDGVHGTDEDEGLVMFSNPAMQYSRSKLTIRFSYDGGVSWPKELLLADKMTDYSSLVQGAVGVDEDGSQLGGVLWGSCEKPLPWRVWCEDTHGWTVLFTRFPLEGEATTSSSLSSTSNPKTIYINRHGEKKWSLGCLNDQGQARAENLAAAVYNGDKFLLPEAIYACQYDDPIDCERCKETVTPLSEATSLPIVFDYGYREVLGGNQGAADAMKENLKTVDTIVVAWEHNNINPLTEALGVDSSELDTWPDSDYDTIYQLEFDADSLELLSYTKTAEKFKSI</sequence>
<accession>A0A9W7EB41</accession>
<dbReference type="GO" id="GO:0016020">
    <property type="term" value="C:membrane"/>
    <property type="evidence" value="ECO:0007669"/>
    <property type="project" value="TreeGrafter"/>
</dbReference>
<dbReference type="GO" id="GO:0004308">
    <property type="term" value="F:exo-alpha-sialidase activity"/>
    <property type="evidence" value="ECO:0007669"/>
    <property type="project" value="InterPro"/>
</dbReference>
<organism evidence="2 3">
    <name type="scientific">Triparma retinervis</name>
    <dbReference type="NCBI Taxonomy" id="2557542"/>
    <lineage>
        <taxon>Eukaryota</taxon>
        <taxon>Sar</taxon>
        <taxon>Stramenopiles</taxon>
        <taxon>Ochrophyta</taxon>
        <taxon>Bolidophyceae</taxon>
        <taxon>Parmales</taxon>
        <taxon>Triparmaceae</taxon>
        <taxon>Triparma</taxon>
    </lineage>
</organism>
<dbReference type="CDD" id="cd15482">
    <property type="entry name" value="Sialidase_non-viral"/>
    <property type="match status" value="1"/>
</dbReference>
<dbReference type="GO" id="GO:0005737">
    <property type="term" value="C:cytoplasm"/>
    <property type="evidence" value="ECO:0007669"/>
    <property type="project" value="TreeGrafter"/>
</dbReference>
<evidence type="ECO:0000313" key="3">
    <source>
        <dbReference type="Proteomes" id="UP001165082"/>
    </source>
</evidence>
<dbReference type="Gene3D" id="2.120.10.10">
    <property type="match status" value="1"/>
</dbReference>
<reference evidence="2" key="1">
    <citation type="submission" date="2022-07" db="EMBL/GenBank/DDBJ databases">
        <title>Genome analysis of Parmales, a sister group of diatoms, reveals the evolutionary specialization of diatoms from phago-mixotrophs to photoautotrophs.</title>
        <authorList>
            <person name="Ban H."/>
            <person name="Sato S."/>
            <person name="Yoshikawa S."/>
            <person name="Kazumasa Y."/>
            <person name="Nakamura Y."/>
            <person name="Ichinomiya M."/>
            <person name="Saitoh K."/>
            <person name="Sato N."/>
            <person name="Blanc-Mathieu R."/>
            <person name="Endo H."/>
            <person name="Kuwata A."/>
            <person name="Ogata H."/>
        </authorList>
    </citation>
    <scope>NUCLEOTIDE SEQUENCE</scope>
</reference>
<proteinExistence type="predicted"/>
<evidence type="ECO:0000313" key="2">
    <source>
        <dbReference type="EMBL" id="GMH71600.1"/>
    </source>
</evidence>
<dbReference type="PANTHER" id="PTHR10628">
    <property type="entry name" value="SIALIDASE"/>
    <property type="match status" value="1"/>
</dbReference>
<dbReference type="Proteomes" id="UP001165082">
    <property type="component" value="Unassembled WGS sequence"/>
</dbReference>
<dbReference type="InterPro" id="IPR029033">
    <property type="entry name" value="His_PPase_superfam"/>
</dbReference>
<keyword evidence="3" id="KW-1185">Reference proteome</keyword>
<dbReference type="PANTHER" id="PTHR10628:SF30">
    <property type="entry name" value="EXO-ALPHA-SIALIDASE"/>
    <property type="match status" value="1"/>
</dbReference>
<protein>
    <recommendedName>
        <fullName evidence="1">Sialidase domain-containing protein</fullName>
    </recommendedName>
</protein>
<dbReference type="InterPro" id="IPR036278">
    <property type="entry name" value="Sialidase_sf"/>
</dbReference>
<dbReference type="Gene3D" id="3.40.50.1240">
    <property type="entry name" value="Phosphoglycerate mutase-like"/>
    <property type="match status" value="1"/>
</dbReference>
<dbReference type="OrthoDB" id="184146at2759"/>
<dbReference type="InterPro" id="IPR011040">
    <property type="entry name" value="Sialidase"/>
</dbReference>
<dbReference type="SUPFAM" id="SSF53254">
    <property type="entry name" value="Phosphoglycerate mutase-like"/>
    <property type="match status" value="1"/>
</dbReference>
<dbReference type="SUPFAM" id="SSF50939">
    <property type="entry name" value="Sialidases"/>
    <property type="match status" value="1"/>
</dbReference>
<dbReference type="GO" id="GO:0009313">
    <property type="term" value="P:oligosaccharide catabolic process"/>
    <property type="evidence" value="ECO:0007669"/>
    <property type="project" value="TreeGrafter"/>
</dbReference>
<dbReference type="AlphaFoldDB" id="A0A9W7EB41"/>
<dbReference type="Pfam" id="PF13088">
    <property type="entry name" value="BNR_2"/>
    <property type="match status" value="1"/>
</dbReference>
<name>A0A9W7EB41_9STRA</name>
<comment type="caution">
    <text evidence="2">The sequence shown here is derived from an EMBL/GenBank/DDBJ whole genome shotgun (WGS) entry which is preliminary data.</text>
</comment>
<gene>
    <name evidence="2" type="ORF">TrRE_jg7891</name>
</gene>
<dbReference type="EMBL" id="BRXZ01001453">
    <property type="protein sequence ID" value="GMH71600.1"/>
    <property type="molecule type" value="Genomic_DNA"/>
</dbReference>
<evidence type="ECO:0000259" key="1">
    <source>
        <dbReference type="Pfam" id="PF13088"/>
    </source>
</evidence>
<dbReference type="InterPro" id="IPR026856">
    <property type="entry name" value="Sialidase_fam"/>
</dbReference>
<dbReference type="GO" id="GO:0006689">
    <property type="term" value="P:ganglioside catabolic process"/>
    <property type="evidence" value="ECO:0007669"/>
    <property type="project" value="TreeGrafter"/>
</dbReference>
<feature type="domain" description="Sialidase" evidence="1">
    <location>
        <begin position="113"/>
        <end position="387"/>
    </location>
</feature>